<evidence type="ECO:0000259" key="1">
    <source>
        <dbReference type="Pfam" id="PF13032"/>
    </source>
</evidence>
<gene>
    <name evidence="4" type="ORF">E6C60_0865</name>
</gene>
<dbReference type="KEGG" id="palo:E6C60_0865"/>
<dbReference type="EMBL" id="CP040396">
    <property type="protein sequence ID" value="QCT01586.1"/>
    <property type="molecule type" value="Genomic_DNA"/>
</dbReference>
<sequence length="828" mass="94133">MKKMQLFALEIDESLFYSESICYMNMPESWRNFINKERINGGYKLSFKLKPLGVKLKSIFPEIISILSDNNMLIHNQPWLVSTKPIPESYVRQLTLGWLADVKGCSISELPPEVRDADPDWVACNFDDIHGIIDHFQWIPGMAAIKFCEDPKFLDLGNELCEELKFHHIIFNGKNECISNPLQKSNRHDPFSYIIRLDLKTRGGDAGRHLLTVSLGTRRYLSKEQIKDGKCFMRSGHACSVLVSVQHPYETRTDRSFSQLKIEKRKRSGASSSFTTWETALDGLYWDVLHGEAFDSDALLVSPKTFFEGNGELTAYVVNNNLFIGNSVKAGIGLPEKNALYNMVKSYLAAFGAKELPLIPDISSRSMNDSLFPMVASKDETLTIEVYSSKEMFEKIRNVLSAPQKSIDDTVVLDEISDSLYKLHCDKDVIVELVHCNPEGIVAELEIDQYKEKSMAKNKRINQIIKQLTHSKRQDHSVVTLVEIDEKDKWREDCDPKKAIREGMIKAGRLTQFIYPLTDDETGDVSRILNAALDLFHDYGLLSHNINKINHPGTLLSVMVLKAGNKHLPAISRLTGTELRIKLFGIDSWLSLQEAALRMNETKFLDSPNKNNRSSKIFEVFITTEIQNELDRCEGQLIVLVNATLRNGWLRAIGNTKIQWDRIPVLNERLSHEPRLKFIRINATDDVPQYRIIVNDAWDEVNKASGIFKDPMGAYYGVGGRPSAWKGISNAATKFSSPSKQLLQQKAVEYIPLGAKDDDELDELAVLADHLRRVGLTYDKHTILPYTMRVLNSLSKYITGHEDRYDYVADFDDEVLVDVEEDLIEVDL</sequence>
<organism evidence="4 5">
    <name type="scientific">Paenibacillus algicola</name>
    <dbReference type="NCBI Taxonomy" id="2565926"/>
    <lineage>
        <taxon>Bacteria</taxon>
        <taxon>Bacillati</taxon>
        <taxon>Bacillota</taxon>
        <taxon>Bacilli</taxon>
        <taxon>Bacillales</taxon>
        <taxon>Paenibacillaceae</taxon>
        <taxon>Paenibacillus</taxon>
    </lineage>
</organism>
<dbReference type="InterPro" id="IPR040496">
    <property type="entry name" value="MID_pPIWI_RE"/>
</dbReference>
<dbReference type="InterPro" id="IPR024996">
    <property type="entry name" value="RNaseH_pPIWI_RE"/>
</dbReference>
<dbReference type="AlphaFoldDB" id="A0A4P8XGJ6"/>
<dbReference type="Pfam" id="PF13111">
    <property type="entry name" value="pPIWI_RE_X"/>
    <property type="match status" value="1"/>
</dbReference>
<dbReference type="OrthoDB" id="2483160at2"/>
<proteinExistence type="predicted"/>
<feature type="domain" description="pPIWI-RE RNaseH" evidence="1">
    <location>
        <begin position="564"/>
        <end position="799"/>
    </location>
</feature>
<reference evidence="4 5" key="1">
    <citation type="submission" date="2019-05" db="EMBL/GenBank/DDBJ databases">
        <authorList>
            <person name="Chen C."/>
        </authorList>
    </citation>
    <scope>NUCLEOTIDE SEQUENCE [LARGE SCALE GENOMIC DNA]</scope>
    <source>
        <strain evidence="4 5">HB172198</strain>
    </source>
</reference>
<evidence type="ECO:0000313" key="5">
    <source>
        <dbReference type="Proteomes" id="UP000300879"/>
    </source>
</evidence>
<accession>A0A4P8XGJ6</accession>
<evidence type="ECO:0000313" key="4">
    <source>
        <dbReference type="EMBL" id="QCT01586.1"/>
    </source>
</evidence>
<feature type="domain" description="Prokaryotic pPIWI-RE MID" evidence="3">
    <location>
        <begin position="426"/>
        <end position="545"/>
    </location>
</feature>
<dbReference type="RefSeq" id="WP_138224701.1">
    <property type="nucleotide sequence ID" value="NZ_CP040396.1"/>
</dbReference>
<name>A0A4P8XGJ6_9BACL</name>
<feature type="domain" description="pPIWI-RE module N-terminal" evidence="2">
    <location>
        <begin position="8"/>
        <end position="376"/>
    </location>
</feature>
<dbReference type="Pfam" id="PF13032">
    <property type="entry name" value="RNaseH_pPIWI_RE"/>
    <property type="match status" value="1"/>
</dbReference>
<keyword evidence="5" id="KW-1185">Reference proteome</keyword>
<evidence type="ECO:0008006" key="6">
    <source>
        <dbReference type="Google" id="ProtNLM"/>
    </source>
</evidence>
<evidence type="ECO:0000259" key="2">
    <source>
        <dbReference type="Pfam" id="PF13111"/>
    </source>
</evidence>
<evidence type="ECO:0000259" key="3">
    <source>
        <dbReference type="Pfam" id="PF18157"/>
    </source>
</evidence>
<dbReference type="InterPro" id="IPR025085">
    <property type="entry name" value="pPIWI_RE_X"/>
</dbReference>
<dbReference type="Proteomes" id="UP000300879">
    <property type="component" value="Chromosome"/>
</dbReference>
<protein>
    <recommendedName>
        <fullName evidence="6">DUF3893 domain-containing protein</fullName>
    </recommendedName>
</protein>
<dbReference type="Pfam" id="PF18157">
    <property type="entry name" value="MID_pPIWI_RE"/>
    <property type="match status" value="1"/>
</dbReference>